<evidence type="ECO:0000313" key="3">
    <source>
        <dbReference type="EMBL" id="MDI6099209.1"/>
    </source>
</evidence>
<sequence>MNRMARLTILGIGLAAGVTSGPGPAAAADSGDPCPFCKKVVDQGQQFIEDNTPDVNVSDPLDTDLSQLDPFKGNTGGGGGVPGPTSISDVGQVIPEAPEISLPQTPTPQIRQPSLPTAGGVQIPWTDYVLPTSKEVWDGGVKMAKNKVPDYVKGKILDQIYEYDTRPYCDELTEEQRVHNAYMVERGQTSNCKERTRDPILVQYIHDLKAKNRGNAPSNGGSSSNGGGSSGGGGTTQVGTMNGGMVNPWYSPPW</sequence>
<comment type="caution">
    <text evidence="3">The sequence shown here is derived from an EMBL/GenBank/DDBJ whole genome shotgun (WGS) entry which is preliminary data.</text>
</comment>
<feature type="region of interest" description="Disordered" evidence="1">
    <location>
        <begin position="99"/>
        <end position="118"/>
    </location>
</feature>
<organism evidence="3 4">
    <name type="scientific">Actinoplanes sandaracinus</name>
    <dbReference type="NCBI Taxonomy" id="3045177"/>
    <lineage>
        <taxon>Bacteria</taxon>
        <taxon>Bacillati</taxon>
        <taxon>Actinomycetota</taxon>
        <taxon>Actinomycetes</taxon>
        <taxon>Micromonosporales</taxon>
        <taxon>Micromonosporaceae</taxon>
        <taxon>Actinoplanes</taxon>
    </lineage>
</organism>
<name>A0ABT6WHJ6_9ACTN</name>
<evidence type="ECO:0000256" key="1">
    <source>
        <dbReference type="SAM" id="MobiDB-lite"/>
    </source>
</evidence>
<keyword evidence="4" id="KW-1185">Reference proteome</keyword>
<feature type="region of interest" description="Disordered" evidence="1">
    <location>
        <begin position="211"/>
        <end position="254"/>
    </location>
</feature>
<feature type="compositionally biased region" description="Polar residues" evidence="1">
    <location>
        <begin position="102"/>
        <end position="115"/>
    </location>
</feature>
<evidence type="ECO:0000256" key="2">
    <source>
        <dbReference type="SAM" id="SignalP"/>
    </source>
</evidence>
<dbReference type="Proteomes" id="UP001241758">
    <property type="component" value="Unassembled WGS sequence"/>
</dbReference>
<dbReference type="EMBL" id="JASCTH010000006">
    <property type="protein sequence ID" value="MDI6099209.1"/>
    <property type="molecule type" value="Genomic_DNA"/>
</dbReference>
<gene>
    <name evidence="3" type="ORF">QLQ12_11430</name>
</gene>
<feature type="chain" id="PRO_5045683297" evidence="2">
    <location>
        <begin position="28"/>
        <end position="254"/>
    </location>
</feature>
<feature type="signal peptide" evidence="2">
    <location>
        <begin position="1"/>
        <end position="27"/>
    </location>
</feature>
<keyword evidence="2" id="KW-0732">Signal</keyword>
<dbReference type="RefSeq" id="WP_282759411.1">
    <property type="nucleotide sequence ID" value="NZ_JASCTH010000006.1"/>
</dbReference>
<reference evidence="3 4" key="1">
    <citation type="submission" date="2023-05" db="EMBL/GenBank/DDBJ databases">
        <title>Actinoplanes sp. NEAU-A12 genome sequencing.</title>
        <authorList>
            <person name="Wang Z.-S."/>
        </authorList>
    </citation>
    <scope>NUCLEOTIDE SEQUENCE [LARGE SCALE GENOMIC DNA]</scope>
    <source>
        <strain evidence="3 4">NEAU-A12</strain>
    </source>
</reference>
<feature type="region of interest" description="Disordered" evidence="1">
    <location>
        <begin position="71"/>
        <end position="90"/>
    </location>
</feature>
<protein>
    <submittedName>
        <fullName evidence="3">Uncharacterized protein</fullName>
    </submittedName>
</protein>
<evidence type="ECO:0000313" key="4">
    <source>
        <dbReference type="Proteomes" id="UP001241758"/>
    </source>
</evidence>
<accession>A0ABT6WHJ6</accession>
<feature type="compositionally biased region" description="Gly residues" evidence="1">
    <location>
        <begin position="223"/>
        <end position="236"/>
    </location>
</feature>
<proteinExistence type="predicted"/>